<comment type="caution">
    <text evidence="2">The sequence shown here is derived from an EMBL/GenBank/DDBJ whole genome shotgun (WGS) entry which is preliminary data.</text>
</comment>
<proteinExistence type="predicted"/>
<feature type="region of interest" description="Disordered" evidence="1">
    <location>
        <begin position="1"/>
        <end position="26"/>
    </location>
</feature>
<protein>
    <submittedName>
        <fullName evidence="2">Uncharacterized protein</fullName>
    </submittedName>
</protein>
<organism evidence="2 3">
    <name type="scientific">Actinoallomurus liliacearum</name>
    <dbReference type="NCBI Taxonomy" id="1080073"/>
    <lineage>
        <taxon>Bacteria</taxon>
        <taxon>Bacillati</taxon>
        <taxon>Actinomycetota</taxon>
        <taxon>Actinomycetes</taxon>
        <taxon>Streptosporangiales</taxon>
        <taxon>Thermomonosporaceae</taxon>
        <taxon>Actinoallomurus</taxon>
    </lineage>
</organism>
<name>A0ABP8TCG7_9ACTN</name>
<evidence type="ECO:0000256" key="1">
    <source>
        <dbReference type="SAM" id="MobiDB-lite"/>
    </source>
</evidence>
<accession>A0ABP8TCG7</accession>
<gene>
    <name evidence="2" type="ORF">GCM10023195_07820</name>
</gene>
<keyword evidence="3" id="KW-1185">Reference proteome</keyword>
<reference evidence="3" key="1">
    <citation type="journal article" date="2019" name="Int. J. Syst. Evol. Microbiol.">
        <title>The Global Catalogue of Microorganisms (GCM) 10K type strain sequencing project: providing services to taxonomists for standard genome sequencing and annotation.</title>
        <authorList>
            <consortium name="The Broad Institute Genomics Platform"/>
            <consortium name="The Broad Institute Genome Sequencing Center for Infectious Disease"/>
            <person name="Wu L."/>
            <person name="Ma J."/>
        </authorList>
    </citation>
    <scope>NUCLEOTIDE SEQUENCE [LARGE SCALE GENOMIC DNA]</scope>
    <source>
        <strain evidence="3">JCM 17938</strain>
    </source>
</reference>
<feature type="compositionally biased region" description="Basic and acidic residues" evidence="1">
    <location>
        <begin position="13"/>
        <end position="22"/>
    </location>
</feature>
<evidence type="ECO:0000313" key="3">
    <source>
        <dbReference type="Proteomes" id="UP001500212"/>
    </source>
</evidence>
<dbReference type="Proteomes" id="UP001500212">
    <property type="component" value="Unassembled WGS sequence"/>
</dbReference>
<evidence type="ECO:0000313" key="2">
    <source>
        <dbReference type="EMBL" id="GAA4602530.1"/>
    </source>
</evidence>
<dbReference type="EMBL" id="BAABHJ010000002">
    <property type="protein sequence ID" value="GAA4602530.1"/>
    <property type="molecule type" value="Genomic_DNA"/>
</dbReference>
<feature type="compositionally biased region" description="Polar residues" evidence="1">
    <location>
        <begin position="106"/>
        <end position="115"/>
    </location>
</feature>
<sequence length="115" mass="12324">MQVAGRSEPLVLMHHEGDRDTRGPQFAGQTDRLVEFGTAGRAGGDLLRKDPCDARGLERVELGVQGLADGRGAGIADPHVPGRFGAGRDRTGQLGPSRSHRRALADQSTDYSSYR</sequence>
<feature type="region of interest" description="Disordered" evidence="1">
    <location>
        <begin position="68"/>
        <end position="115"/>
    </location>
</feature>